<keyword evidence="2" id="KW-1185">Reference proteome</keyword>
<accession>A0ABW1MMK4</accession>
<dbReference type="EMBL" id="JBHSPX010000004">
    <property type="protein sequence ID" value="MFC6064312.1"/>
    <property type="molecule type" value="Genomic_DNA"/>
</dbReference>
<reference evidence="2" key="1">
    <citation type="journal article" date="2019" name="Int. J. Syst. Evol. Microbiol.">
        <title>The Global Catalogue of Microorganisms (GCM) 10K type strain sequencing project: providing services to taxonomists for standard genome sequencing and annotation.</title>
        <authorList>
            <consortium name="The Broad Institute Genomics Platform"/>
            <consortium name="The Broad Institute Genome Sequencing Center for Infectious Disease"/>
            <person name="Wu L."/>
            <person name="Ma J."/>
        </authorList>
    </citation>
    <scope>NUCLEOTIDE SEQUENCE [LARGE SCALE GENOMIC DNA]</scope>
    <source>
        <strain evidence="2">CGMCC 1.15180</strain>
    </source>
</reference>
<dbReference type="RefSeq" id="WP_031059130.1">
    <property type="nucleotide sequence ID" value="NZ_JBHSPX010000004.1"/>
</dbReference>
<organism evidence="1 2">
    <name type="scientific">Streptomyces ochraceiscleroticus</name>
    <dbReference type="NCBI Taxonomy" id="47761"/>
    <lineage>
        <taxon>Bacteria</taxon>
        <taxon>Bacillati</taxon>
        <taxon>Actinomycetota</taxon>
        <taxon>Actinomycetes</taxon>
        <taxon>Kitasatosporales</taxon>
        <taxon>Streptomycetaceae</taxon>
        <taxon>Streptomyces</taxon>
    </lineage>
</organism>
<gene>
    <name evidence="1" type="ORF">ACFP4F_17405</name>
</gene>
<name>A0ABW1MMK4_9ACTN</name>
<evidence type="ECO:0000313" key="2">
    <source>
        <dbReference type="Proteomes" id="UP001596139"/>
    </source>
</evidence>
<evidence type="ECO:0000313" key="1">
    <source>
        <dbReference type="EMBL" id="MFC6064312.1"/>
    </source>
</evidence>
<comment type="caution">
    <text evidence="1">The sequence shown here is derived from an EMBL/GenBank/DDBJ whole genome shotgun (WGS) entry which is preliminary data.</text>
</comment>
<dbReference type="Proteomes" id="UP001596139">
    <property type="component" value="Unassembled WGS sequence"/>
</dbReference>
<proteinExistence type="predicted"/>
<protein>
    <submittedName>
        <fullName evidence="1">Uncharacterized protein</fullName>
    </submittedName>
</protein>
<sequence>MPLSHHLIQDWADAILAQLRAPAGHTLTVTGPGFTADADAGTCTGAADDAATAEEFRSSLSTALDGGQDGTGFGDHVAGLLVTLTFADGSSAFVHFEEPMPDAEALTLLADQLQDAVLEETGGAPNPPCPSHGHSAVARTANGLASWTCPSTGAVWPILPAS</sequence>